<dbReference type="Pfam" id="PF13376">
    <property type="entry name" value="OmdA"/>
    <property type="match status" value="1"/>
</dbReference>
<evidence type="ECO:0000313" key="2">
    <source>
        <dbReference type="EMBL" id="TMR15073.1"/>
    </source>
</evidence>
<dbReference type="OrthoDB" id="2604865at2"/>
<feature type="compositionally biased region" description="Basic residues" evidence="1">
    <location>
        <begin position="100"/>
        <end position="112"/>
    </location>
</feature>
<gene>
    <name evidence="2" type="ORF">ETD86_27670</name>
</gene>
<proteinExistence type="predicted"/>
<feature type="compositionally biased region" description="Polar residues" evidence="1">
    <location>
        <begin position="1"/>
        <end position="10"/>
    </location>
</feature>
<protein>
    <submittedName>
        <fullName evidence="2">Uncharacterized protein</fullName>
    </submittedName>
</protein>
<evidence type="ECO:0000256" key="1">
    <source>
        <dbReference type="SAM" id="MobiDB-lite"/>
    </source>
</evidence>
<reference evidence="2 3" key="1">
    <citation type="submission" date="2019-05" db="EMBL/GenBank/DDBJ databases">
        <title>Draft genome sequence of Nonomuraea turkmeniaca DSM 43926.</title>
        <authorList>
            <person name="Saricaoglu S."/>
            <person name="Isik K."/>
        </authorList>
    </citation>
    <scope>NUCLEOTIDE SEQUENCE [LARGE SCALE GENOMIC DNA]</scope>
    <source>
        <strain evidence="2 3">DSM 43926</strain>
    </source>
</reference>
<dbReference type="Proteomes" id="UP000309128">
    <property type="component" value="Unassembled WGS sequence"/>
</dbReference>
<dbReference type="AlphaFoldDB" id="A0A5S4FBF5"/>
<feature type="compositionally biased region" description="Low complexity" evidence="1">
    <location>
        <begin position="59"/>
        <end position="80"/>
    </location>
</feature>
<evidence type="ECO:0000313" key="3">
    <source>
        <dbReference type="Proteomes" id="UP000309128"/>
    </source>
</evidence>
<accession>A0A5S4FBF5</accession>
<comment type="caution">
    <text evidence="2">The sequence shown here is derived from an EMBL/GenBank/DDBJ whole genome shotgun (WGS) entry which is preliminary data.</text>
</comment>
<feature type="region of interest" description="Disordered" evidence="1">
    <location>
        <begin position="1"/>
        <end position="152"/>
    </location>
</feature>
<name>A0A5S4FBF5_9ACTN</name>
<keyword evidence="3" id="KW-1185">Reference proteome</keyword>
<dbReference type="EMBL" id="VCKY01000103">
    <property type="protein sequence ID" value="TMR15073.1"/>
    <property type="molecule type" value="Genomic_DNA"/>
</dbReference>
<sequence>MPGHSPTRTGSLGRAHRRPRRCEPGDAGARRPRRKEVSHVSPRVGPRTRRGAAPERPGTATPRSGTRSTSATTSDTARCAGSRSAPPTGPGRPSCGAAGRRPRRQRRRAPRHRRDDGHGRLRLDPAGHRRPHRHLREGCGRPGRGGPGADRAAVWGARPRLPRPRGPPGPDIEPPAGAHEGLEVPPEIVEALGGGKRPAVIIMVDGHSCRSGIAIMRGRDLLGLSNANRQTDPVARTAYDRLSHRHERQHVLAIDSAKKAETRIRRIEKALATPWDQQPA</sequence>
<organism evidence="2 3">
    <name type="scientific">Nonomuraea turkmeniaca</name>
    <dbReference type="NCBI Taxonomy" id="103838"/>
    <lineage>
        <taxon>Bacteria</taxon>
        <taxon>Bacillati</taxon>
        <taxon>Actinomycetota</taxon>
        <taxon>Actinomycetes</taxon>
        <taxon>Streptosporangiales</taxon>
        <taxon>Streptosporangiaceae</taxon>
        <taxon>Nonomuraea</taxon>
    </lineage>
</organism>
<feature type="compositionally biased region" description="Basic and acidic residues" evidence="1">
    <location>
        <begin position="113"/>
        <end position="127"/>
    </location>
</feature>